<feature type="transmembrane region" description="Helical" evidence="1">
    <location>
        <begin position="888"/>
        <end position="911"/>
    </location>
</feature>
<dbReference type="EMBL" id="CP008884">
    <property type="protein sequence ID" value="AIF49498.1"/>
    <property type="molecule type" value="Genomic_DNA"/>
</dbReference>
<dbReference type="SUPFAM" id="SSF82693">
    <property type="entry name" value="Multidrug efflux transporter AcrB pore domain, PN1, PN2, PC1 and PC2 subdomains"/>
    <property type="match status" value="2"/>
</dbReference>
<dbReference type="InterPro" id="IPR001036">
    <property type="entry name" value="Acrflvin-R"/>
</dbReference>
<sequence length="1069" mass="114997">MLGIVRIALTRPYTFVVLALTILIFGVMSAVRTPTDIFPEINIPVIAVAWQFTGMTPDQMAGRMNTPFERVLTTTVNDIEHIESESLNGMGITKIYFQPGVNIATANAQVTAVAQTLLKQMPPGATPPLIVNYNASTVPILQLALSGKGLSEQQLGDLGLNQLRPQLVTVPGAAIPYPFGGKTRQIQLDVDPEALQARGLSTQDIANALANQQQISPIGTQKIGKYEYVMELNNAATHVQELEDLPVKQVNGTTIYVRDVAHVRDGNPPQTNIVHVDGVRSTLLSILKNGSTSTLAIVAGARDKVAQMKDALPDNLTVTPIGDQSLFVRASIDGVVREGIIAAALTSLMILLFLGSWRSTLIITTSIPLAVLGSVFTLSAIGQTLNIMTLGGLALAVGILVDEATVTIENINWHLEQGKDVITAIVDGSAQIIVPAFVSLCCICIVFVPMFFLPGVARYLFVPMAEAVIFAMIFSFILSRTLVLTMAKYLLHEHPPTVDEHGQHLPLPPPTSALGRFQRGFVDRFETFRAGYSGLLNLALQHRKVFVTGFLCFVVLSFALIPGLGRNFFPDVDGGQILVHVRAPVGTRVEVTAAEFADIQKAIRQVIPPNDIEAMVDNIGQYASSINTIYNNTGEIGEQDGDIQISLKEGHRPSAEYVKILREKLPRQFPGSTFSFPPADIVSQILNFGSPAPIDLQIRGFHLDKNFAYANELLNKIRQIPGVADARIQQSQAQPTFRIDVDRTRAQLLGLTEADVTSSLVADLSGTSQVAPTFWLNPDNNVTYPISAQVPQYQLDSLAQLSNLPITAKSGGNPQVLGALADITRTHRNTIVSQYNIQSMVEIFATTQGRDLGAVAGDIRQVLSDTEKDKPKGANIALLGQVQTMHDAYSGLLFGLLGSGVLVYLLIVVNFQSWTDPFVIITALPAALAGIVWMLFVTHTTLSVPALTGAIMCMGVATANSVLVVSFCRERLAVHGDAVLAAREAGFVRFRPVLMTALAMIIGMVPMALGLGDGGEQNAPLGRAVIGGLLFATTATLIFVPVVFSIVHARYKRTVDSDSADHAGVPAHV</sequence>
<dbReference type="AlphaFoldDB" id="A0A075KBA9"/>
<feature type="transmembrane region" description="Helical" evidence="1">
    <location>
        <begin position="335"/>
        <end position="354"/>
    </location>
</feature>
<dbReference type="PANTHER" id="PTHR32063:SF8">
    <property type="entry name" value="CATION EFFLUX PROTEIN"/>
    <property type="match status" value="1"/>
</dbReference>
<dbReference type="STRING" id="1217721.HY57_20645"/>
<feature type="transmembrane region" description="Helical" evidence="1">
    <location>
        <begin position="993"/>
        <end position="1012"/>
    </location>
</feature>
<dbReference type="GO" id="GO:0005886">
    <property type="term" value="C:plasma membrane"/>
    <property type="evidence" value="ECO:0007669"/>
    <property type="project" value="TreeGrafter"/>
</dbReference>
<evidence type="ECO:0000256" key="1">
    <source>
        <dbReference type="SAM" id="Phobius"/>
    </source>
</evidence>
<dbReference type="InterPro" id="IPR027463">
    <property type="entry name" value="AcrB_DN_DC_subdom"/>
</dbReference>
<feature type="transmembrane region" description="Helical" evidence="1">
    <location>
        <begin position="361"/>
        <end position="381"/>
    </location>
</feature>
<feature type="transmembrane region" description="Helical" evidence="1">
    <location>
        <begin position="545"/>
        <end position="564"/>
    </location>
</feature>
<keyword evidence="1" id="KW-0812">Transmembrane</keyword>
<dbReference type="PRINTS" id="PR00702">
    <property type="entry name" value="ACRIFLAVINRP"/>
</dbReference>
<keyword evidence="1" id="KW-0472">Membrane</keyword>
<organism evidence="2 3">
    <name type="scientific">Dyella japonica A8</name>
    <dbReference type="NCBI Taxonomy" id="1217721"/>
    <lineage>
        <taxon>Bacteria</taxon>
        <taxon>Pseudomonadati</taxon>
        <taxon>Pseudomonadota</taxon>
        <taxon>Gammaproteobacteria</taxon>
        <taxon>Lysobacterales</taxon>
        <taxon>Rhodanobacteraceae</taxon>
        <taxon>Dyella</taxon>
    </lineage>
</organism>
<dbReference type="RefSeq" id="WP_019465859.1">
    <property type="nucleotide sequence ID" value="NZ_ALOY01000165.1"/>
</dbReference>
<dbReference type="Proteomes" id="UP000027987">
    <property type="component" value="Chromosome"/>
</dbReference>
<dbReference type="GO" id="GO:0042910">
    <property type="term" value="F:xenobiotic transmembrane transporter activity"/>
    <property type="evidence" value="ECO:0007669"/>
    <property type="project" value="TreeGrafter"/>
</dbReference>
<evidence type="ECO:0000313" key="2">
    <source>
        <dbReference type="EMBL" id="AIF49498.1"/>
    </source>
</evidence>
<reference evidence="2 3" key="1">
    <citation type="submission" date="2014-07" db="EMBL/GenBank/DDBJ databases">
        <title>Complete Genome Sequence of Dyella japonica Strain A8 Isolated from Malaysian Tropical Soil.</title>
        <authorList>
            <person name="Hui R.K.H."/>
            <person name="Chen J.-W."/>
            <person name="Chan K.-G."/>
            <person name="Leung F.C.C."/>
        </authorList>
    </citation>
    <scope>NUCLEOTIDE SEQUENCE [LARGE SCALE GENOMIC DNA]</scope>
    <source>
        <strain evidence="2 3">A8</strain>
    </source>
</reference>
<feature type="transmembrane region" description="Helical" evidence="1">
    <location>
        <begin position="459"/>
        <end position="478"/>
    </location>
</feature>
<dbReference type="Gene3D" id="3.30.70.1430">
    <property type="entry name" value="Multidrug efflux transporter AcrB pore domain"/>
    <property type="match status" value="2"/>
</dbReference>
<dbReference type="Gene3D" id="3.30.70.1320">
    <property type="entry name" value="Multidrug efflux transporter AcrB pore domain like"/>
    <property type="match status" value="1"/>
</dbReference>
<feature type="transmembrane region" description="Helical" evidence="1">
    <location>
        <begin position="12"/>
        <end position="31"/>
    </location>
</feature>
<dbReference type="HOGENOM" id="CLU_002755_1_2_6"/>
<dbReference type="SUPFAM" id="SSF82714">
    <property type="entry name" value="Multidrug efflux transporter AcrB TolC docking domain, DN and DC subdomains"/>
    <property type="match status" value="2"/>
</dbReference>
<feature type="transmembrane region" description="Helical" evidence="1">
    <location>
        <begin position="387"/>
        <end position="411"/>
    </location>
</feature>
<feature type="transmembrane region" description="Helical" evidence="1">
    <location>
        <begin position="1024"/>
        <end position="1047"/>
    </location>
</feature>
<name>A0A075KBA9_9GAMM</name>
<dbReference type="Gene3D" id="1.20.1640.10">
    <property type="entry name" value="Multidrug efflux transporter AcrB transmembrane domain"/>
    <property type="match status" value="2"/>
</dbReference>
<dbReference type="KEGG" id="dja:HY57_20645"/>
<proteinExistence type="predicted"/>
<feature type="transmembrane region" description="Helical" evidence="1">
    <location>
        <begin position="942"/>
        <end position="965"/>
    </location>
</feature>
<accession>A0A075KBA9</accession>
<dbReference type="OrthoDB" id="9759330at2"/>
<dbReference type="Gene3D" id="3.30.2090.10">
    <property type="entry name" value="Multidrug efflux transporter AcrB TolC docking domain, DN and DC subdomains"/>
    <property type="match status" value="2"/>
</dbReference>
<keyword evidence="1" id="KW-1133">Transmembrane helix</keyword>
<dbReference type="PANTHER" id="PTHR32063">
    <property type="match status" value="1"/>
</dbReference>
<keyword evidence="3" id="KW-1185">Reference proteome</keyword>
<dbReference type="SUPFAM" id="SSF82866">
    <property type="entry name" value="Multidrug efflux transporter AcrB transmembrane domain"/>
    <property type="match status" value="2"/>
</dbReference>
<protein>
    <submittedName>
        <fullName evidence="2">RND transporter</fullName>
    </submittedName>
</protein>
<gene>
    <name evidence="2" type="ORF">HY57_20645</name>
</gene>
<feature type="transmembrane region" description="Helical" evidence="1">
    <location>
        <begin position="432"/>
        <end position="453"/>
    </location>
</feature>
<evidence type="ECO:0000313" key="3">
    <source>
        <dbReference type="Proteomes" id="UP000027987"/>
    </source>
</evidence>
<feature type="transmembrane region" description="Helical" evidence="1">
    <location>
        <begin position="918"/>
        <end position="936"/>
    </location>
</feature>
<dbReference type="PATRIC" id="fig|1217721.7.peg.4229"/>
<dbReference type="Gene3D" id="3.30.70.1440">
    <property type="entry name" value="Multidrug efflux transporter AcrB pore domain"/>
    <property type="match status" value="1"/>
</dbReference>
<dbReference type="Pfam" id="PF00873">
    <property type="entry name" value="ACR_tran"/>
    <property type="match status" value="1"/>
</dbReference>